<dbReference type="InterPro" id="IPR036573">
    <property type="entry name" value="CBM_sf_5/12"/>
</dbReference>
<evidence type="ECO:0000256" key="1">
    <source>
        <dbReference type="ARBA" id="ARBA00022801"/>
    </source>
</evidence>
<evidence type="ECO:0000259" key="2">
    <source>
        <dbReference type="SMART" id="SM00495"/>
    </source>
</evidence>
<sequence>MYLDGHVYEARWYAKRQVPGASNTGPWSTLTACGVNPSTVQPWYADRVYNTGDKVTFRGATYTARWWTRDQTPGPVWGPWQR</sequence>
<name>A0ABY5NGY9_9MICO</name>
<organism evidence="3 4">
    <name type="scientific">Microbacterium elymi</name>
    <dbReference type="NCBI Taxonomy" id="2909587"/>
    <lineage>
        <taxon>Bacteria</taxon>
        <taxon>Bacillati</taxon>
        <taxon>Actinomycetota</taxon>
        <taxon>Actinomycetes</taxon>
        <taxon>Micrococcales</taxon>
        <taxon>Microbacteriaceae</taxon>
        <taxon>Microbacterium</taxon>
    </lineage>
</organism>
<keyword evidence="1" id="KW-0378">Hydrolase</keyword>
<dbReference type="Gene3D" id="2.10.10.20">
    <property type="entry name" value="Carbohydrate-binding module superfamily 5/12"/>
    <property type="match status" value="2"/>
</dbReference>
<dbReference type="SUPFAM" id="SSF51055">
    <property type="entry name" value="Carbohydrate binding domain"/>
    <property type="match status" value="2"/>
</dbReference>
<reference evidence="3" key="1">
    <citation type="submission" date="2022-01" db="EMBL/GenBank/DDBJ databases">
        <title>Microbacterium eymi and Microbacterium rhizovicinus sp. nov., isolated from the rhizospheric soil of Elymus tsukushiensis, a plant native to the Dokdo Islands, Republic of Korea.</title>
        <authorList>
            <person name="Hwang Y.J."/>
        </authorList>
    </citation>
    <scope>NUCLEOTIDE SEQUENCE</scope>
    <source>
        <strain evidence="3">KUDC0405</strain>
    </source>
</reference>
<dbReference type="CDD" id="cd12215">
    <property type="entry name" value="ChiC_BD"/>
    <property type="match status" value="1"/>
</dbReference>
<dbReference type="Pfam" id="PF02839">
    <property type="entry name" value="CBM_5_12"/>
    <property type="match status" value="1"/>
</dbReference>
<protein>
    <recommendedName>
        <fullName evidence="2">Chitin-binding type-3 domain-containing protein</fullName>
    </recommendedName>
</protein>
<feature type="domain" description="Chitin-binding type-3" evidence="2">
    <location>
        <begin position="40"/>
        <end position="82"/>
    </location>
</feature>
<gene>
    <name evidence="3" type="ORF">L2X98_27920</name>
</gene>
<dbReference type="InterPro" id="IPR003610">
    <property type="entry name" value="CBM5/12"/>
</dbReference>
<proteinExistence type="predicted"/>
<keyword evidence="4" id="KW-1185">Reference proteome</keyword>
<dbReference type="RefSeq" id="WP_259610949.1">
    <property type="nucleotide sequence ID" value="NZ_CP091139.2"/>
</dbReference>
<dbReference type="SMART" id="SM00495">
    <property type="entry name" value="ChtBD3"/>
    <property type="match status" value="1"/>
</dbReference>
<dbReference type="EMBL" id="CP091139">
    <property type="protein sequence ID" value="UUT34427.1"/>
    <property type="molecule type" value="Genomic_DNA"/>
</dbReference>
<evidence type="ECO:0000313" key="4">
    <source>
        <dbReference type="Proteomes" id="UP001054811"/>
    </source>
</evidence>
<evidence type="ECO:0000313" key="3">
    <source>
        <dbReference type="EMBL" id="UUT34427.1"/>
    </source>
</evidence>
<dbReference type="Proteomes" id="UP001054811">
    <property type="component" value="Chromosome"/>
</dbReference>
<accession>A0ABY5NGY9</accession>